<feature type="domain" description="Glycosyl transferase CAP10" evidence="4">
    <location>
        <begin position="264"/>
        <end position="548"/>
    </location>
</feature>
<comment type="caution">
    <text evidence="5">The sequence shown here is derived from an EMBL/GenBank/DDBJ whole genome shotgun (WGS) entry which is preliminary data.</text>
</comment>
<keyword evidence="2" id="KW-0808">Transferase</keyword>
<feature type="signal peptide" evidence="3">
    <location>
        <begin position="1"/>
        <end position="18"/>
    </location>
</feature>
<protein>
    <recommendedName>
        <fullName evidence="4">Glycosyl transferase CAP10 domain-containing protein</fullName>
    </recommendedName>
</protein>
<dbReference type="EMBL" id="CAUJNA010003688">
    <property type="protein sequence ID" value="CAJ1407756.1"/>
    <property type="molecule type" value="Genomic_DNA"/>
</dbReference>
<dbReference type="Pfam" id="PF05686">
    <property type="entry name" value="Glyco_transf_90"/>
    <property type="match status" value="1"/>
</dbReference>
<name>A0AA36JLG5_9DINO</name>
<dbReference type="InterPro" id="IPR006598">
    <property type="entry name" value="CAP10"/>
</dbReference>
<evidence type="ECO:0000256" key="3">
    <source>
        <dbReference type="SAM" id="SignalP"/>
    </source>
</evidence>
<dbReference type="Proteomes" id="UP001178507">
    <property type="component" value="Unassembled WGS sequence"/>
</dbReference>
<keyword evidence="6" id="KW-1185">Reference proteome</keyword>
<dbReference type="GO" id="GO:0016740">
    <property type="term" value="F:transferase activity"/>
    <property type="evidence" value="ECO:0007669"/>
    <property type="project" value="UniProtKB-KW"/>
</dbReference>
<sequence length="548" mass="61578">MLAKLLVLAGAVAEEGNGNGLCWYNSDRSYERCCLGGDPGCWVGIWVTADMCCHPMSPQQQQCFDEMEGRVEAKLSKLRETLAAAEEAGLTEFLGRGRMYRYTASYEILLSQPLSLWSWACSVSDSPLLWSDSCACCEPPEEGCDETDGTHGQRQSAWSNFVGCCYTIYARKALDPPDEALEQSIQEQLQGLTPRRKSVMEDGPQLSWKLGTTTLARGCVVSVHADGSVTTCEESHACHGGGSFDCSFLRAFRLALEVIQKLRPLPPLDLVLNAGDETVDNTLQAAPVFTRVGTRWTHSLALPAEWQLHPGQCGKSVKVGMNAMLQIRWEDREALLVWRGSHSNLWSPHCKISPAARDEEMLRKCVELPLGEIRLPRWDLSTWLQMPRGRLLMLTRFAPYLIDAKLVDSQVAPMSSELEQFLREEQLFGDRIKGEDFARYKYQIAIEGNSAADRICWQLFLGSVVLVPDGPWQILAPLSLMQPWVHYVPVMYDLSDLVERLQWLRSHDDEAKAIALNGVTFAHRYLTCDGNIYYVDRLLRAYADRLSD</sequence>
<dbReference type="PANTHER" id="PTHR12203:SF35">
    <property type="entry name" value="PROTEIN O-GLUCOSYLTRANSFERASE 1"/>
    <property type="match status" value="1"/>
</dbReference>
<organism evidence="5 6">
    <name type="scientific">Effrenium voratum</name>
    <dbReference type="NCBI Taxonomy" id="2562239"/>
    <lineage>
        <taxon>Eukaryota</taxon>
        <taxon>Sar</taxon>
        <taxon>Alveolata</taxon>
        <taxon>Dinophyceae</taxon>
        <taxon>Suessiales</taxon>
        <taxon>Symbiodiniaceae</taxon>
        <taxon>Effrenium</taxon>
    </lineage>
</organism>
<dbReference type="SMART" id="SM00672">
    <property type="entry name" value="CAP10"/>
    <property type="match status" value="1"/>
</dbReference>
<comment type="similarity">
    <text evidence="1">Belongs to the glycosyltransferase 90 family.</text>
</comment>
<keyword evidence="3" id="KW-0732">Signal</keyword>
<dbReference type="PANTHER" id="PTHR12203">
    <property type="entry name" value="KDEL LYS-ASP-GLU-LEU CONTAINING - RELATED"/>
    <property type="match status" value="1"/>
</dbReference>
<accession>A0AA36JLG5</accession>
<reference evidence="5" key="1">
    <citation type="submission" date="2023-08" db="EMBL/GenBank/DDBJ databases">
        <authorList>
            <person name="Chen Y."/>
            <person name="Shah S."/>
            <person name="Dougan E. K."/>
            <person name="Thang M."/>
            <person name="Chan C."/>
        </authorList>
    </citation>
    <scope>NUCLEOTIDE SEQUENCE</scope>
</reference>
<evidence type="ECO:0000313" key="5">
    <source>
        <dbReference type="EMBL" id="CAJ1407756.1"/>
    </source>
</evidence>
<gene>
    <name evidence="5" type="ORF">EVOR1521_LOCUS29371</name>
</gene>
<evidence type="ECO:0000256" key="1">
    <source>
        <dbReference type="ARBA" id="ARBA00010118"/>
    </source>
</evidence>
<evidence type="ECO:0000313" key="6">
    <source>
        <dbReference type="Proteomes" id="UP001178507"/>
    </source>
</evidence>
<proteinExistence type="inferred from homology"/>
<evidence type="ECO:0000256" key="2">
    <source>
        <dbReference type="ARBA" id="ARBA00022679"/>
    </source>
</evidence>
<dbReference type="InterPro" id="IPR051091">
    <property type="entry name" value="O-Glucosyltr/Glycosyltrsf_90"/>
</dbReference>
<feature type="chain" id="PRO_5041267533" description="Glycosyl transferase CAP10 domain-containing protein" evidence="3">
    <location>
        <begin position="19"/>
        <end position="548"/>
    </location>
</feature>
<dbReference type="AlphaFoldDB" id="A0AA36JLG5"/>
<evidence type="ECO:0000259" key="4">
    <source>
        <dbReference type="SMART" id="SM00672"/>
    </source>
</evidence>